<dbReference type="RefSeq" id="WP_290314696.1">
    <property type="nucleotide sequence ID" value="NZ_JAUFPN010000008.1"/>
</dbReference>
<dbReference type="InterPro" id="IPR010645">
    <property type="entry name" value="MFS_4"/>
</dbReference>
<sequence>MSRLQGKAESGPVALALGGLLALASAIGIGRFVYTPILPAMVEGLRMANSEAGLIASANLVGYLTGALLAAAPRLPGSRRTWLLGALALGAATTGAMGLVSSLPAFLALRGIGGAASAFVLVFASALVLDRLAAAGRGSLSSLHFAGVGVGIGLSAVLVSSLLTAGADWRLLWLGSGAAALATVPLVAWLVPGREAPRAAVTPVSRPAGLAAASSMTRWTLAYGLFGFGYIVTATFLVAIVRASPEIRPIEPFVWVIVGITAAPSVAAWAWLGTRIGISRAFAVACLVEAAGVAASVLWPTATGALMAAALLGGTFMGITALGLAGGRRLAGGDPRRAFALLTASFSVGQIAGPVLAGFLLDRTGGFVLPTLLAAGALLAAAVLGIGVNMPKAIGDHGPAAVDRSGG</sequence>
<keyword evidence="7" id="KW-1185">Reference proteome</keyword>
<dbReference type="SUPFAM" id="SSF103473">
    <property type="entry name" value="MFS general substrate transporter"/>
    <property type="match status" value="1"/>
</dbReference>
<keyword evidence="1 4" id="KW-0812">Transmembrane</keyword>
<feature type="domain" description="Major facilitator superfamily (MFS) profile" evidence="5">
    <location>
        <begin position="11"/>
        <end position="407"/>
    </location>
</feature>
<comment type="caution">
    <text evidence="6">The sequence shown here is derived from an EMBL/GenBank/DDBJ whole genome shotgun (WGS) entry which is preliminary data.</text>
</comment>
<feature type="transmembrane region" description="Helical" evidence="4">
    <location>
        <begin position="141"/>
        <end position="165"/>
    </location>
</feature>
<feature type="transmembrane region" description="Helical" evidence="4">
    <location>
        <begin position="305"/>
        <end position="326"/>
    </location>
</feature>
<evidence type="ECO:0000313" key="7">
    <source>
        <dbReference type="Proteomes" id="UP001529369"/>
    </source>
</evidence>
<evidence type="ECO:0000259" key="5">
    <source>
        <dbReference type="PROSITE" id="PS50850"/>
    </source>
</evidence>
<protein>
    <submittedName>
        <fullName evidence="6">YbfB/YjiJ family MFS transporter</fullName>
    </submittedName>
</protein>
<reference evidence="7" key="1">
    <citation type="journal article" date="2019" name="Int. J. Syst. Evol. Microbiol.">
        <title>The Global Catalogue of Microorganisms (GCM) 10K type strain sequencing project: providing services to taxonomists for standard genome sequencing and annotation.</title>
        <authorList>
            <consortium name="The Broad Institute Genomics Platform"/>
            <consortium name="The Broad Institute Genome Sequencing Center for Infectious Disease"/>
            <person name="Wu L."/>
            <person name="Ma J."/>
        </authorList>
    </citation>
    <scope>NUCLEOTIDE SEQUENCE [LARGE SCALE GENOMIC DNA]</scope>
    <source>
        <strain evidence="7">CECT 7131</strain>
    </source>
</reference>
<dbReference type="Proteomes" id="UP001529369">
    <property type="component" value="Unassembled WGS sequence"/>
</dbReference>
<evidence type="ECO:0000256" key="1">
    <source>
        <dbReference type="ARBA" id="ARBA00022692"/>
    </source>
</evidence>
<dbReference type="Gene3D" id="1.20.1250.20">
    <property type="entry name" value="MFS general substrate transporter like domains"/>
    <property type="match status" value="2"/>
</dbReference>
<evidence type="ECO:0000256" key="2">
    <source>
        <dbReference type="ARBA" id="ARBA00022989"/>
    </source>
</evidence>
<dbReference type="PANTHER" id="PTHR23537:SF1">
    <property type="entry name" value="SUGAR TRANSPORTER"/>
    <property type="match status" value="1"/>
</dbReference>
<feature type="transmembrane region" description="Helical" evidence="4">
    <location>
        <begin position="367"/>
        <end position="388"/>
    </location>
</feature>
<feature type="transmembrane region" description="Helical" evidence="4">
    <location>
        <begin position="171"/>
        <end position="191"/>
    </location>
</feature>
<proteinExistence type="predicted"/>
<feature type="transmembrane region" description="Helical" evidence="4">
    <location>
        <begin position="12"/>
        <end position="34"/>
    </location>
</feature>
<dbReference type="InterPro" id="IPR020846">
    <property type="entry name" value="MFS_dom"/>
</dbReference>
<feature type="transmembrane region" description="Helical" evidence="4">
    <location>
        <begin position="54"/>
        <end position="75"/>
    </location>
</feature>
<organism evidence="6 7">
    <name type="scientific">Paeniroseomonas aquatica</name>
    <dbReference type="NCBI Taxonomy" id="373043"/>
    <lineage>
        <taxon>Bacteria</taxon>
        <taxon>Pseudomonadati</taxon>
        <taxon>Pseudomonadota</taxon>
        <taxon>Alphaproteobacteria</taxon>
        <taxon>Acetobacterales</taxon>
        <taxon>Acetobacteraceae</taxon>
        <taxon>Paeniroseomonas</taxon>
    </lineage>
</organism>
<name>A0ABT8A024_9PROT</name>
<keyword evidence="2 4" id="KW-1133">Transmembrane helix</keyword>
<feature type="transmembrane region" description="Helical" evidence="4">
    <location>
        <begin position="253"/>
        <end position="272"/>
    </location>
</feature>
<feature type="transmembrane region" description="Helical" evidence="4">
    <location>
        <begin position="107"/>
        <end position="129"/>
    </location>
</feature>
<evidence type="ECO:0000313" key="6">
    <source>
        <dbReference type="EMBL" id="MDN3562966.1"/>
    </source>
</evidence>
<feature type="transmembrane region" description="Helical" evidence="4">
    <location>
        <begin position="338"/>
        <end position="361"/>
    </location>
</feature>
<dbReference type="InterPro" id="IPR036259">
    <property type="entry name" value="MFS_trans_sf"/>
</dbReference>
<dbReference type="PANTHER" id="PTHR23537">
    <property type="match status" value="1"/>
</dbReference>
<dbReference type="EMBL" id="JAUFPN010000008">
    <property type="protein sequence ID" value="MDN3562966.1"/>
    <property type="molecule type" value="Genomic_DNA"/>
</dbReference>
<accession>A0ABT8A024</accession>
<gene>
    <name evidence="6" type="ORF">QWZ14_01050</name>
</gene>
<dbReference type="PROSITE" id="PS50850">
    <property type="entry name" value="MFS"/>
    <property type="match status" value="1"/>
</dbReference>
<feature type="transmembrane region" description="Helical" evidence="4">
    <location>
        <begin position="82"/>
        <end position="101"/>
    </location>
</feature>
<evidence type="ECO:0000256" key="3">
    <source>
        <dbReference type="ARBA" id="ARBA00023136"/>
    </source>
</evidence>
<evidence type="ECO:0000256" key="4">
    <source>
        <dbReference type="SAM" id="Phobius"/>
    </source>
</evidence>
<keyword evidence="3 4" id="KW-0472">Membrane</keyword>
<feature type="transmembrane region" description="Helical" evidence="4">
    <location>
        <begin position="281"/>
        <end position="299"/>
    </location>
</feature>
<dbReference type="Pfam" id="PF06779">
    <property type="entry name" value="MFS_4"/>
    <property type="match status" value="1"/>
</dbReference>
<feature type="transmembrane region" description="Helical" evidence="4">
    <location>
        <begin position="221"/>
        <end position="241"/>
    </location>
</feature>